<dbReference type="Gene3D" id="1.10.238.10">
    <property type="entry name" value="EF-hand"/>
    <property type="match status" value="1"/>
</dbReference>
<evidence type="ECO:0000313" key="5">
    <source>
        <dbReference type="EMBL" id="GBG27495.1"/>
    </source>
</evidence>
<dbReference type="GO" id="GO:0005737">
    <property type="term" value="C:cytoplasm"/>
    <property type="evidence" value="ECO:0007669"/>
    <property type="project" value="UniProtKB-ARBA"/>
</dbReference>
<feature type="region of interest" description="Disordered" evidence="3">
    <location>
        <begin position="917"/>
        <end position="940"/>
    </location>
</feature>
<feature type="compositionally biased region" description="Basic and acidic residues" evidence="3">
    <location>
        <begin position="314"/>
        <end position="324"/>
    </location>
</feature>
<keyword evidence="5" id="KW-0969">Cilium</keyword>
<keyword evidence="5" id="KW-0966">Cell projection</keyword>
<gene>
    <name evidence="5" type="ORF">FCC1311_037182</name>
</gene>
<dbReference type="PROSITE" id="PS50222">
    <property type="entry name" value="EF_HAND_2"/>
    <property type="match status" value="2"/>
</dbReference>
<dbReference type="SUPFAM" id="SSF47473">
    <property type="entry name" value="EF-hand"/>
    <property type="match status" value="1"/>
</dbReference>
<dbReference type="PROSITE" id="PS00018">
    <property type="entry name" value="EF_HAND_1"/>
    <property type="match status" value="2"/>
</dbReference>
<feature type="domain" description="EF-hand" evidence="4">
    <location>
        <begin position="682"/>
        <end position="717"/>
    </location>
</feature>
<dbReference type="InterPro" id="IPR052634">
    <property type="entry name" value="Sperm_flagellar-bone_growth"/>
</dbReference>
<evidence type="ECO:0000259" key="4">
    <source>
        <dbReference type="PROSITE" id="PS50222"/>
    </source>
</evidence>
<evidence type="ECO:0000256" key="1">
    <source>
        <dbReference type="ARBA" id="ARBA00022837"/>
    </source>
</evidence>
<feature type="region of interest" description="Disordered" evidence="3">
    <location>
        <begin position="1151"/>
        <end position="1187"/>
    </location>
</feature>
<feature type="region of interest" description="Disordered" evidence="3">
    <location>
        <begin position="1402"/>
        <end position="1426"/>
    </location>
</feature>
<dbReference type="PANTHER" id="PTHR14919">
    <property type="entry name" value="KPL2-RELATED"/>
    <property type="match status" value="1"/>
</dbReference>
<name>A0A2R5GA84_9STRA</name>
<dbReference type="Pfam" id="PF06294">
    <property type="entry name" value="CH_2"/>
    <property type="match status" value="1"/>
</dbReference>
<keyword evidence="2" id="KW-0175">Coiled coil</keyword>
<dbReference type="InterPro" id="IPR054517">
    <property type="entry name" value="SPEF2_D5"/>
</dbReference>
<dbReference type="Proteomes" id="UP000241890">
    <property type="component" value="Unassembled WGS sequence"/>
</dbReference>
<reference evidence="5 6" key="1">
    <citation type="submission" date="2017-12" db="EMBL/GenBank/DDBJ databases">
        <title>Sequencing, de novo assembly and annotation of complete genome of a new Thraustochytrid species, strain FCC1311.</title>
        <authorList>
            <person name="Sedici K."/>
            <person name="Godart F."/>
            <person name="Aiese Cigliano R."/>
            <person name="Sanseverino W."/>
            <person name="Barakat M."/>
            <person name="Ortet P."/>
            <person name="Marechal E."/>
            <person name="Cagnac O."/>
            <person name="Amato A."/>
        </authorList>
    </citation>
    <scope>NUCLEOTIDE SEQUENCE [LARGE SCALE GENOMIC DNA]</scope>
</reference>
<keyword evidence="5" id="KW-0282">Flagellum</keyword>
<dbReference type="Gene3D" id="3.40.50.300">
    <property type="entry name" value="P-loop containing nucleotide triphosphate hydrolases"/>
    <property type="match status" value="1"/>
</dbReference>
<feature type="compositionally biased region" description="Basic and acidic residues" evidence="3">
    <location>
        <begin position="1079"/>
        <end position="1103"/>
    </location>
</feature>
<dbReference type="GO" id="GO:0005509">
    <property type="term" value="F:calcium ion binding"/>
    <property type="evidence" value="ECO:0007669"/>
    <property type="project" value="InterPro"/>
</dbReference>
<dbReference type="Pfam" id="PF22946">
    <property type="entry name" value="SPEF2_D5"/>
    <property type="match status" value="1"/>
</dbReference>
<feature type="compositionally biased region" description="Acidic residues" evidence="3">
    <location>
        <begin position="1042"/>
        <end position="1061"/>
    </location>
</feature>
<evidence type="ECO:0000313" key="6">
    <source>
        <dbReference type="Proteomes" id="UP000241890"/>
    </source>
</evidence>
<sequence>MSRLLQDWLNDEVQLTKRVGGASESLGSAFSSGYLLGELLYRHNQQDDFDEFHDSQRVQKKVANFIRIERTLTRLNVKNFDARVALRMINGDDKTCFDVLYKVRKALKQITVEVGRHRDEGFMPGNFIALTNLPAHTRKPSYDNAKSDVFVKTLRQQITSQNQVDMEKHLQPFYDERARQDAYIEFCKQNDRDTLAMYFNEIRRRRMMDKKAELEYLNDWNEKGIGIWTENQRRRKYIDEVRARHESRKIQKQLDAKVMAKEADRQLTIEEISQMEQRVEAHRRDMVIVNGGLGHPDTSNNAQSVGEHRLRRQSSREEQEAREGRRVRFLDQMRLESKNILHERRIEHLQSSLLRSSRAEQALTDALAEQDKFESVIRANRKHREQMDDEQERLEAERFEQRRLEVLADRDLRVEKNAMWFETQITALRDSVRGAAHADAQRTCKRIALDLVDLTLAQIDARRREGTSTGMPETITETKVDFVQNPARLDAEVDDYLEDNRLWAGVDRTSDRCAVGNLLVPLRITSQPAPPAPIPAVSRRFRLQLALLGPPFAHKTAMAIRIAARFGLRILQPEAFMRTFVSKGKVNKLADGSYSDEDYVEACVQAIQRLELDAEAQDIAVQRSSHARAAVGSQPRVSFVTALDRLRQLFDFWDLDGSGDLDAQELLKATMRAHCEGKSQSDIEAEALEAFAQMDFNMDGRITWEEFQSYFECVFGDHTEQVVINLLHHSSGQVHTCQGWVMDGFPFNRAQARLLEARLSGKDVEACEYQPQPALSLPCDAPRPVDPSQFQGLDAGGLDIVLHLKCERAATFRKAAANTLADASERFRVAPQVYITEENLPEVASWYTPFGVFESFETTGCLSDSIFALLETSVERKLQQKLDREASEKAFAERQAHLEKCRRLTTDWLEALDARARPKTPPQAIGNDETAEAVDDDNPSPSLAIADVPPLSVRAFKAAGVLRQDADETAVDLNNPVTYCELLSFADVDTCLDMAAQYREGIEGRARGVVLSFAQLFDVEGIDVDFSQLRELVTSALRDTEAVDMQEETEEETEEDEEEENVPTAKEEVTEAADGDQNSDERQSDSDTLRLEENNRRSRHEELQGGDEATPENSSDPEFAMPDPLATVLDHVRAVAQEQIAAHRAAVLEQEKKAAKGKGKSAAKADKEEEEDATHEEDNSAPPLSLETLDPELARAIVAEVDTCDKAYISGVEDVLLEMRRLRTRWVDHFLKERATVDAKLIDPTSDAERAQEVVSFRESVNCIAEDARYDPRTRAELHARIEDLVAKLWTQSSTRDATLSAFVQELEESLAVPTLTALAEDTYLQLVQLEVSRFQVLHWVLVRLDSALQGNEPGDRPELGCISSIFSGVEDAPAKAGKNAAPEVPRVEKAFAIARAVSPSHLADATNSSPDAEEDDSVPVPREAETDAVDRAVRALRAHFLENLDRIEAKLEEHTKRLAQMALEQRALYRSRIVERFQAEQIAVEALAFYAATQVEACKPLAADTELVGVCFSYDTH</sequence>
<dbReference type="InterPro" id="IPR011992">
    <property type="entry name" value="EF-hand-dom_pair"/>
</dbReference>
<dbReference type="EMBL" id="BEYU01000031">
    <property type="protein sequence ID" value="GBG27495.1"/>
    <property type="molecule type" value="Genomic_DNA"/>
</dbReference>
<evidence type="ECO:0000256" key="2">
    <source>
        <dbReference type="SAM" id="Coils"/>
    </source>
</evidence>
<feature type="domain" description="EF-hand" evidence="4">
    <location>
        <begin position="641"/>
        <end position="676"/>
    </location>
</feature>
<dbReference type="PANTHER" id="PTHR14919:SF0">
    <property type="entry name" value="SPERM FLAGELLAR PROTEIN 2"/>
    <property type="match status" value="1"/>
</dbReference>
<dbReference type="Pfam" id="PF13499">
    <property type="entry name" value="EF-hand_7"/>
    <property type="match status" value="1"/>
</dbReference>
<accession>A0A2R5GA84</accession>
<dbReference type="CDD" id="cd00051">
    <property type="entry name" value="EFh"/>
    <property type="match status" value="1"/>
</dbReference>
<evidence type="ECO:0000256" key="3">
    <source>
        <dbReference type="SAM" id="MobiDB-lite"/>
    </source>
</evidence>
<feature type="coiled-coil region" evidence="2">
    <location>
        <begin position="1438"/>
        <end position="1465"/>
    </location>
</feature>
<protein>
    <submittedName>
        <fullName evidence="5">Sperm flagellar protein 2</fullName>
    </submittedName>
</protein>
<comment type="caution">
    <text evidence="5">The sequence shown here is derived from an EMBL/GenBank/DDBJ whole genome shotgun (WGS) entry which is preliminary data.</text>
</comment>
<dbReference type="InParanoid" id="A0A2R5GA84"/>
<keyword evidence="1" id="KW-0106">Calcium</keyword>
<dbReference type="InterPro" id="IPR018247">
    <property type="entry name" value="EF_Hand_1_Ca_BS"/>
</dbReference>
<feature type="compositionally biased region" description="Acidic residues" evidence="3">
    <location>
        <begin position="929"/>
        <end position="938"/>
    </location>
</feature>
<organism evidence="5 6">
    <name type="scientific">Hondaea fermentalgiana</name>
    <dbReference type="NCBI Taxonomy" id="2315210"/>
    <lineage>
        <taxon>Eukaryota</taxon>
        <taxon>Sar</taxon>
        <taxon>Stramenopiles</taxon>
        <taxon>Bigyra</taxon>
        <taxon>Labyrinthulomycetes</taxon>
        <taxon>Thraustochytrida</taxon>
        <taxon>Thraustochytriidae</taxon>
        <taxon>Hondaea</taxon>
    </lineage>
</organism>
<proteinExistence type="predicted"/>
<dbReference type="InterPro" id="IPR002048">
    <property type="entry name" value="EF_hand_dom"/>
</dbReference>
<dbReference type="InterPro" id="IPR036872">
    <property type="entry name" value="CH_dom_sf"/>
</dbReference>
<feature type="region of interest" description="Disordered" evidence="3">
    <location>
        <begin position="291"/>
        <end position="324"/>
    </location>
</feature>
<dbReference type="InterPro" id="IPR027417">
    <property type="entry name" value="P-loop_NTPase"/>
</dbReference>
<feature type="region of interest" description="Disordered" evidence="3">
    <location>
        <begin position="1040"/>
        <end position="1122"/>
    </location>
</feature>
<dbReference type="Gene3D" id="1.10.418.10">
    <property type="entry name" value="Calponin-like domain"/>
    <property type="match status" value="1"/>
</dbReference>
<keyword evidence="6" id="KW-1185">Reference proteome</keyword>
<dbReference type="OrthoDB" id="62528at2759"/>
<dbReference type="InterPro" id="IPR010441">
    <property type="entry name" value="CH_2"/>
</dbReference>
<dbReference type="SMART" id="SM00054">
    <property type="entry name" value="EFh"/>
    <property type="match status" value="2"/>
</dbReference>